<comment type="caution">
    <text evidence="2">The sequence shown here is derived from an EMBL/GenBank/DDBJ whole genome shotgun (WGS) entry which is preliminary data.</text>
</comment>
<organism evidence="2 3">
    <name type="scientific">Synaphobranchus kaupii</name>
    <name type="common">Kaup's arrowtooth eel</name>
    <dbReference type="NCBI Taxonomy" id="118154"/>
    <lineage>
        <taxon>Eukaryota</taxon>
        <taxon>Metazoa</taxon>
        <taxon>Chordata</taxon>
        <taxon>Craniata</taxon>
        <taxon>Vertebrata</taxon>
        <taxon>Euteleostomi</taxon>
        <taxon>Actinopterygii</taxon>
        <taxon>Neopterygii</taxon>
        <taxon>Teleostei</taxon>
        <taxon>Anguilliformes</taxon>
        <taxon>Synaphobranchidae</taxon>
        <taxon>Synaphobranchus</taxon>
    </lineage>
</organism>
<protein>
    <submittedName>
        <fullName evidence="2">Uncharacterized protein</fullName>
    </submittedName>
</protein>
<name>A0A9Q1IJC8_SYNKA</name>
<evidence type="ECO:0000313" key="2">
    <source>
        <dbReference type="EMBL" id="KAJ8341624.1"/>
    </source>
</evidence>
<feature type="compositionally biased region" description="Basic and acidic residues" evidence="1">
    <location>
        <begin position="35"/>
        <end position="44"/>
    </location>
</feature>
<proteinExistence type="predicted"/>
<dbReference type="AlphaFoldDB" id="A0A9Q1IJC8"/>
<evidence type="ECO:0000256" key="1">
    <source>
        <dbReference type="SAM" id="MobiDB-lite"/>
    </source>
</evidence>
<dbReference type="EMBL" id="JAINUF010000015">
    <property type="protein sequence ID" value="KAJ8341624.1"/>
    <property type="molecule type" value="Genomic_DNA"/>
</dbReference>
<sequence length="237" mass="24873">MLCNDRWICAAPIVAQGREEGGLTFPCASGSQARADSDRAERRLGGRRHPSARLGNDTAFSQCPLRAGQRSADPNPKLQGALCPDDTASKTRREFGNGGGECGGGGGACMWAGTMGLTGWRETPVCVPSAASARPPRGAMGAHNSGGFCEARGSAECAPAAQAQRILRIPTAVRLQSVDFGPGPVALRGDGLMRGLHASCDSGSRLCGRDTGHSTQDVHRQLYTKERYLRPSTDHSL</sequence>
<accession>A0A9Q1IJC8</accession>
<keyword evidence="3" id="KW-1185">Reference proteome</keyword>
<evidence type="ECO:0000313" key="3">
    <source>
        <dbReference type="Proteomes" id="UP001152622"/>
    </source>
</evidence>
<gene>
    <name evidence="2" type="ORF">SKAU_G00339150</name>
</gene>
<dbReference type="Proteomes" id="UP001152622">
    <property type="component" value="Chromosome 15"/>
</dbReference>
<feature type="region of interest" description="Disordered" evidence="1">
    <location>
        <begin position="29"/>
        <end position="90"/>
    </location>
</feature>
<reference evidence="2" key="1">
    <citation type="journal article" date="2023" name="Science">
        <title>Genome structures resolve the early diversification of teleost fishes.</title>
        <authorList>
            <person name="Parey E."/>
            <person name="Louis A."/>
            <person name="Montfort J."/>
            <person name="Bouchez O."/>
            <person name="Roques C."/>
            <person name="Iampietro C."/>
            <person name="Lluch J."/>
            <person name="Castinel A."/>
            <person name="Donnadieu C."/>
            <person name="Desvignes T."/>
            <person name="Floi Bucao C."/>
            <person name="Jouanno E."/>
            <person name="Wen M."/>
            <person name="Mejri S."/>
            <person name="Dirks R."/>
            <person name="Jansen H."/>
            <person name="Henkel C."/>
            <person name="Chen W.J."/>
            <person name="Zahm M."/>
            <person name="Cabau C."/>
            <person name="Klopp C."/>
            <person name="Thompson A.W."/>
            <person name="Robinson-Rechavi M."/>
            <person name="Braasch I."/>
            <person name="Lecointre G."/>
            <person name="Bobe J."/>
            <person name="Postlethwait J.H."/>
            <person name="Berthelot C."/>
            <person name="Roest Crollius H."/>
            <person name="Guiguen Y."/>
        </authorList>
    </citation>
    <scope>NUCLEOTIDE SEQUENCE</scope>
    <source>
        <strain evidence="2">WJC10195</strain>
    </source>
</reference>